<gene>
    <name evidence="4" type="ORF">SAMN02746091_00697</name>
</gene>
<evidence type="ECO:0000313" key="5">
    <source>
        <dbReference type="Proteomes" id="UP000184423"/>
    </source>
</evidence>
<dbReference type="PROSITE" id="PS51737">
    <property type="entry name" value="RECOMBINASE_DNA_BIND"/>
    <property type="match status" value="1"/>
</dbReference>
<dbReference type="Gene3D" id="3.40.50.1390">
    <property type="entry name" value="Resolvase, N-terminal catalytic domain"/>
    <property type="match status" value="1"/>
</dbReference>
<dbReference type="InterPro" id="IPR025827">
    <property type="entry name" value="Zn_ribbon_recom_dom"/>
</dbReference>
<feature type="domain" description="Resolvase/invertase-type recombinase catalytic" evidence="2">
    <location>
        <begin position="3"/>
        <end position="148"/>
    </location>
</feature>
<feature type="domain" description="Recombinase" evidence="3">
    <location>
        <begin position="156"/>
        <end position="311"/>
    </location>
</feature>
<dbReference type="SUPFAM" id="SSF53041">
    <property type="entry name" value="Resolvase-like"/>
    <property type="match status" value="1"/>
</dbReference>
<evidence type="ECO:0000259" key="3">
    <source>
        <dbReference type="PROSITE" id="PS51737"/>
    </source>
</evidence>
<dbReference type="CDD" id="cd00338">
    <property type="entry name" value="Ser_Recombinase"/>
    <property type="match status" value="1"/>
</dbReference>
<dbReference type="Pfam" id="PF13408">
    <property type="entry name" value="Zn_ribbon_recom"/>
    <property type="match status" value="1"/>
</dbReference>
<dbReference type="RefSeq" id="WP_073247942.1">
    <property type="nucleotide sequence ID" value="NZ_FQVG01000008.1"/>
</dbReference>
<dbReference type="Gene3D" id="3.90.1750.20">
    <property type="entry name" value="Putative Large Serine Recombinase, Chain B, Domain 2"/>
    <property type="match status" value="1"/>
</dbReference>
<name>A0A1M4UMS7_9CLOT</name>
<dbReference type="GO" id="GO:0003677">
    <property type="term" value="F:DNA binding"/>
    <property type="evidence" value="ECO:0007669"/>
    <property type="project" value="InterPro"/>
</dbReference>
<dbReference type="Pfam" id="PF00239">
    <property type="entry name" value="Resolvase"/>
    <property type="match status" value="1"/>
</dbReference>
<dbReference type="SMART" id="SM00857">
    <property type="entry name" value="Resolvase"/>
    <property type="match status" value="1"/>
</dbReference>
<feature type="coiled-coil region" evidence="1">
    <location>
        <begin position="408"/>
        <end position="479"/>
    </location>
</feature>
<reference evidence="5" key="1">
    <citation type="submission" date="2016-11" db="EMBL/GenBank/DDBJ databases">
        <authorList>
            <person name="Varghese N."/>
            <person name="Submissions S."/>
        </authorList>
    </citation>
    <scope>NUCLEOTIDE SEQUENCE [LARGE SCALE GENOMIC DNA]</scope>
    <source>
        <strain evidence="5">DSM 10124</strain>
    </source>
</reference>
<protein>
    <submittedName>
        <fullName evidence="4">Site-specific DNA recombinase</fullName>
    </submittedName>
</protein>
<dbReference type="InterPro" id="IPR050639">
    <property type="entry name" value="SSR_resolvase"/>
</dbReference>
<proteinExistence type="predicted"/>
<dbReference type="InterPro" id="IPR038109">
    <property type="entry name" value="DNA_bind_recomb_sf"/>
</dbReference>
<dbReference type="PANTHER" id="PTHR30461">
    <property type="entry name" value="DNA-INVERTASE FROM LAMBDOID PROPHAGE"/>
    <property type="match status" value="1"/>
</dbReference>
<dbReference type="PROSITE" id="PS51736">
    <property type="entry name" value="RECOMBINASES_3"/>
    <property type="match status" value="1"/>
</dbReference>
<dbReference type="PANTHER" id="PTHR30461:SF23">
    <property type="entry name" value="DNA RECOMBINASE-RELATED"/>
    <property type="match status" value="1"/>
</dbReference>
<dbReference type="AlphaFoldDB" id="A0A1M4UMS7"/>
<organism evidence="4 5">
    <name type="scientific">Caloramator proteoclasticus DSM 10124</name>
    <dbReference type="NCBI Taxonomy" id="1121262"/>
    <lineage>
        <taxon>Bacteria</taxon>
        <taxon>Bacillati</taxon>
        <taxon>Bacillota</taxon>
        <taxon>Clostridia</taxon>
        <taxon>Eubacteriales</taxon>
        <taxon>Clostridiaceae</taxon>
        <taxon>Caloramator</taxon>
    </lineage>
</organism>
<dbReference type="InterPro" id="IPR036162">
    <property type="entry name" value="Resolvase-like_N_sf"/>
</dbReference>
<dbReference type="InterPro" id="IPR011109">
    <property type="entry name" value="DNA_bind_recombinase_dom"/>
</dbReference>
<accession>A0A1M4UMS7</accession>
<evidence type="ECO:0000313" key="4">
    <source>
        <dbReference type="EMBL" id="SHE57957.1"/>
    </source>
</evidence>
<evidence type="ECO:0000256" key="1">
    <source>
        <dbReference type="SAM" id="Coils"/>
    </source>
</evidence>
<sequence length="530" mass="60964">MKTAAIYSRKSKYTGKGESIENQINICKDYLSKLGIYDYIVYEDEGYSGKNVDRPEFKKLLADAKKRKFQFLICYRLDRVSRNIADFSNLINTLEKYEISFISVSEQFDTSTPMGRAMMYIASVFAQLERETIAERIRDNMLELAKSGRWLGGQTPTGFKSTPIVYLDSELKERKMFKLEPIEEELQLIKLLYSKYLELKSLSQVEKYCLQNNIKTKMNKDFIKSKIKTILTNPVYVKATKEVFEYLESKGITVVGEPDGIHGLYLYNKRKGKTDYKDISNWICSVAKHEGIIEAKDWLAVQRTLEKNKSMAPRLGKSKVGLLSGLVKCKKCGTTMRVTYGVYSKSLGKAPHYYTCRLKVSSGKVRCDNKNAKGDDIEKAVVDAIRNLYLDKDRLIDELSKYVNDISSQNTEKEIQKINATIRQNEDAIGNLTNTLSFTQDSNTAKIIIQKIENLSSENEVLKKKLTELKEAVLIEEARQEKIKFLAKSIEMFDTLFETSSFEDKRRLLTNIIDKVYWDGDTNSIEIIYK</sequence>
<keyword evidence="5" id="KW-1185">Reference proteome</keyword>
<dbReference type="Proteomes" id="UP000184423">
    <property type="component" value="Unassembled WGS sequence"/>
</dbReference>
<keyword evidence="1" id="KW-0175">Coiled coil</keyword>
<dbReference type="GO" id="GO:0000150">
    <property type="term" value="F:DNA strand exchange activity"/>
    <property type="evidence" value="ECO:0007669"/>
    <property type="project" value="InterPro"/>
</dbReference>
<dbReference type="Pfam" id="PF07508">
    <property type="entry name" value="Recombinase"/>
    <property type="match status" value="1"/>
</dbReference>
<dbReference type="InterPro" id="IPR006119">
    <property type="entry name" value="Resolv_N"/>
</dbReference>
<evidence type="ECO:0000259" key="2">
    <source>
        <dbReference type="PROSITE" id="PS51736"/>
    </source>
</evidence>
<dbReference type="EMBL" id="FQVG01000008">
    <property type="protein sequence ID" value="SHE57957.1"/>
    <property type="molecule type" value="Genomic_DNA"/>
</dbReference>